<dbReference type="EMBL" id="ML179724">
    <property type="protein sequence ID" value="THU82545.1"/>
    <property type="molecule type" value="Genomic_DNA"/>
</dbReference>
<evidence type="ECO:0000256" key="1">
    <source>
        <dbReference type="SAM" id="SignalP"/>
    </source>
</evidence>
<organism evidence="2 3">
    <name type="scientific">Dendrothele bispora (strain CBS 962.96)</name>
    <dbReference type="NCBI Taxonomy" id="1314807"/>
    <lineage>
        <taxon>Eukaryota</taxon>
        <taxon>Fungi</taxon>
        <taxon>Dikarya</taxon>
        <taxon>Basidiomycota</taxon>
        <taxon>Agaricomycotina</taxon>
        <taxon>Agaricomycetes</taxon>
        <taxon>Agaricomycetidae</taxon>
        <taxon>Agaricales</taxon>
        <taxon>Agaricales incertae sedis</taxon>
        <taxon>Dendrothele</taxon>
    </lineage>
</organism>
<dbReference type="AlphaFoldDB" id="A0A4V4HCA2"/>
<feature type="chain" id="PRO_5020842745" evidence="1">
    <location>
        <begin position="22"/>
        <end position="361"/>
    </location>
</feature>
<gene>
    <name evidence="2" type="ORF">K435DRAFT_971927</name>
</gene>
<sequence length="361" mass="37428">MKPDTLLLCATALLLSGSVNGQNQMTVTVFEVVCCATVVPSKQASLFTASHTTTQPSNGLPEPTASIDYTLTPVGTADSGSETTYSLHEVISLNPHPSSGDVQPYTVKGTLVKSVSGYNTLESQVFNPTSSATEGVISGNCTFNNDGGGDCLQVEAGDPNDSSTLTGAVIGSWRGQDQTITFFDVVPSDLASFLTASHTSTTRSSNGLGLSEPTASSDITVTPVGTADSGSETTYSFHEVFSININPVGEDVQPYTIEGTRVDSASGYRAVDSQVFNPTSSGTITAEVFSGNCTFNEDGTGVCLQTEAGNPSGTSTLTGVVVPIMTTVLDISDNHALGLGHQGIEKAWLMGTVVMMLMIVF</sequence>
<evidence type="ECO:0000313" key="2">
    <source>
        <dbReference type="EMBL" id="THU82545.1"/>
    </source>
</evidence>
<reference evidence="2 3" key="1">
    <citation type="journal article" date="2019" name="Nat. Ecol. Evol.">
        <title>Megaphylogeny resolves global patterns of mushroom evolution.</title>
        <authorList>
            <person name="Varga T."/>
            <person name="Krizsan K."/>
            <person name="Foldi C."/>
            <person name="Dima B."/>
            <person name="Sanchez-Garcia M."/>
            <person name="Sanchez-Ramirez S."/>
            <person name="Szollosi G.J."/>
            <person name="Szarkandi J.G."/>
            <person name="Papp V."/>
            <person name="Albert L."/>
            <person name="Andreopoulos W."/>
            <person name="Angelini C."/>
            <person name="Antonin V."/>
            <person name="Barry K.W."/>
            <person name="Bougher N.L."/>
            <person name="Buchanan P."/>
            <person name="Buyck B."/>
            <person name="Bense V."/>
            <person name="Catcheside P."/>
            <person name="Chovatia M."/>
            <person name="Cooper J."/>
            <person name="Damon W."/>
            <person name="Desjardin D."/>
            <person name="Finy P."/>
            <person name="Geml J."/>
            <person name="Haridas S."/>
            <person name="Hughes K."/>
            <person name="Justo A."/>
            <person name="Karasinski D."/>
            <person name="Kautmanova I."/>
            <person name="Kiss B."/>
            <person name="Kocsube S."/>
            <person name="Kotiranta H."/>
            <person name="LaButti K.M."/>
            <person name="Lechner B.E."/>
            <person name="Liimatainen K."/>
            <person name="Lipzen A."/>
            <person name="Lukacs Z."/>
            <person name="Mihaltcheva S."/>
            <person name="Morgado L.N."/>
            <person name="Niskanen T."/>
            <person name="Noordeloos M.E."/>
            <person name="Ohm R.A."/>
            <person name="Ortiz-Santana B."/>
            <person name="Ovrebo C."/>
            <person name="Racz N."/>
            <person name="Riley R."/>
            <person name="Savchenko A."/>
            <person name="Shiryaev A."/>
            <person name="Soop K."/>
            <person name="Spirin V."/>
            <person name="Szebenyi C."/>
            <person name="Tomsovsky M."/>
            <person name="Tulloss R.E."/>
            <person name="Uehling J."/>
            <person name="Grigoriev I.V."/>
            <person name="Vagvolgyi C."/>
            <person name="Papp T."/>
            <person name="Martin F.M."/>
            <person name="Miettinen O."/>
            <person name="Hibbett D.S."/>
            <person name="Nagy L.G."/>
        </authorList>
    </citation>
    <scope>NUCLEOTIDE SEQUENCE [LARGE SCALE GENOMIC DNA]</scope>
    <source>
        <strain evidence="2 3">CBS 962.96</strain>
    </source>
</reference>
<dbReference type="Proteomes" id="UP000297245">
    <property type="component" value="Unassembled WGS sequence"/>
</dbReference>
<keyword evidence="3" id="KW-1185">Reference proteome</keyword>
<protein>
    <submittedName>
        <fullName evidence="2">Uncharacterized protein</fullName>
    </submittedName>
</protein>
<evidence type="ECO:0000313" key="3">
    <source>
        <dbReference type="Proteomes" id="UP000297245"/>
    </source>
</evidence>
<feature type="signal peptide" evidence="1">
    <location>
        <begin position="1"/>
        <end position="21"/>
    </location>
</feature>
<dbReference type="OrthoDB" id="2962003at2759"/>
<keyword evidence="1" id="KW-0732">Signal</keyword>
<proteinExistence type="predicted"/>
<name>A0A4V4HCA2_DENBC</name>
<accession>A0A4V4HCA2</accession>